<comment type="function">
    <text evidence="7">Degrades oligopeptides.</text>
</comment>
<dbReference type="SUPFAM" id="SSF52096">
    <property type="entry name" value="ClpP/crotonase"/>
    <property type="match status" value="1"/>
</dbReference>
<feature type="site" description="Transition state stabilizer; via amide nitrogen" evidence="9">
    <location>
        <position position="978"/>
    </location>
</feature>
<evidence type="ECO:0000256" key="9">
    <source>
        <dbReference type="PIRSR" id="PIRSR036421-3"/>
    </source>
</evidence>
<dbReference type="GO" id="GO:0008236">
    <property type="term" value="F:serine-type peptidase activity"/>
    <property type="evidence" value="ECO:0007669"/>
    <property type="project" value="UniProtKB-UniRule"/>
</dbReference>
<feature type="region of interest" description="Disordered" evidence="10">
    <location>
        <begin position="1072"/>
        <end position="1094"/>
    </location>
</feature>
<dbReference type="Proteomes" id="UP000597444">
    <property type="component" value="Unassembled WGS sequence"/>
</dbReference>
<gene>
    <name evidence="12" type="primary">tri1_1</name>
    <name evidence="12" type="ORF">KSF_020370</name>
</gene>
<dbReference type="EMBL" id="BNJK01000001">
    <property type="protein sequence ID" value="GHO91989.1"/>
    <property type="molecule type" value="Genomic_DNA"/>
</dbReference>
<dbReference type="SUPFAM" id="SSF82171">
    <property type="entry name" value="DPP6 N-terminal domain-like"/>
    <property type="match status" value="1"/>
</dbReference>
<dbReference type="SUPFAM" id="SSF50156">
    <property type="entry name" value="PDZ domain-like"/>
    <property type="match status" value="1"/>
</dbReference>
<dbReference type="PIRSF" id="PIRSF036421">
    <property type="entry name" value="Tricorn_protease"/>
    <property type="match status" value="1"/>
</dbReference>
<evidence type="ECO:0000256" key="6">
    <source>
        <dbReference type="ARBA" id="ARBA00022825"/>
    </source>
</evidence>
<dbReference type="Gene3D" id="3.90.226.10">
    <property type="entry name" value="2-enoyl-CoA Hydratase, Chain A, domain 1"/>
    <property type="match status" value="1"/>
</dbReference>
<dbReference type="AlphaFoldDB" id="A0A8J3MYF4"/>
<comment type="caution">
    <text evidence="12">The sequence shown here is derived from an EMBL/GenBank/DDBJ whole genome shotgun (WGS) entry which is preliminary data.</text>
</comment>
<dbReference type="InterPro" id="IPR029045">
    <property type="entry name" value="ClpP/crotonase-like_dom_sf"/>
</dbReference>
<keyword evidence="4 7" id="KW-0645">Protease</keyword>
<accession>A0A8J3MYF4</accession>
<evidence type="ECO:0000256" key="8">
    <source>
        <dbReference type="PIRSR" id="PIRSR036421-1"/>
    </source>
</evidence>
<dbReference type="Gene3D" id="3.30.750.44">
    <property type="match status" value="1"/>
</dbReference>
<evidence type="ECO:0000259" key="11">
    <source>
        <dbReference type="PROSITE" id="PS50106"/>
    </source>
</evidence>
<evidence type="ECO:0000313" key="13">
    <source>
        <dbReference type="Proteomes" id="UP000597444"/>
    </source>
</evidence>
<dbReference type="InterPro" id="IPR029414">
    <property type="entry name" value="Tricorn_PDZ"/>
</dbReference>
<dbReference type="PROSITE" id="PS50106">
    <property type="entry name" value="PDZ"/>
    <property type="match status" value="1"/>
</dbReference>
<keyword evidence="5 7" id="KW-0378">Hydrolase</keyword>
<dbReference type="GO" id="GO:0006508">
    <property type="term" value="P:proteolysis"/>
    <property type="evidence" value="ECO:0007669"/>
    <property type="project" value="UniProtKB-UniRule"/>
</dbReference>
<comment type="subcellular location">
    <subcellularLocation>
        <location evidence="1 7">Cytoplasm</location>
    </subcellularLocation>
</comment>
<dbReference type="SMART" id="SM00245">
    <property type="entry name" value="TSPc"/>
    <property type="match status" value="1"/>
</dbReference>
<feature type="domain" description="PDZ" evidence="11">
    <location>
        <begin position="770"/>
        <end position="852"/>
    </location>
</feature>
<feature type="compositionally biased region" description="Basic and acidic residues" evidence="10">
    <location>
        <begin position="516"/>
        <end position="558"/>
    </location>
</feature>
<dbReference type="Pfam" id="PF14685">
    <property type="entry name" value="PDZ_Tricorn"/>
    <property type="match status" value="1"/>
</dbReference>
<dbReference type="EC" id="3.4.21.-" evidence="7"/>
<organism evidence="12 13">
    <name type="scientific">Reticulibacter mediterranei</name>
    <dbReference type="NCBI Taxonomy" id="2778369"/>
    <lineage>
        <taxon>Bacteria</taxon>
        <taxon>Bacillati</taxon>
        <taxon>Chloroflexota</taxon>
        <taxon>Ktedonobacteria</taxon>
        <taxon>Ktedonobacterales</taxon>
        <taxon>Reticulibacteraceae</taxon>
        <taxon>Reticulibacter</taxon>
    </lineage>
</organism>
<name>A0A8J3MYF4_9CHLR</name>
<dbReference type="InterPro" id="IPR005151">
    <property type="entry name" value="Tail-specific_protease"/>
</dbReference>
<dbReference type="Pfam" id="PF14684">
    <property type="entry name" value="Tricorn_C1"/>
    <property type="match status" value="1"/>
</dbReference>
<dbReference type="GO" id="GO:0005737">
    <property type="term" value="C:cytoplasm"/>
    <property type="evidence" value="ECO:0007669"/>
    <property type="project" value="UniProtKB-SubCell"/>
</dbReference>
<feature type="region of interest" description="Disordered" evidence="10">
    <location>
        <begin position="508"/>
        <end position="558"/>
    </location>
</feature>
<dbReference type="InterPro" id="IPR036034">
    <property type="entry name" value="PDZ_sf"/>
</dbReference>
<evidence type="ECO:0000256" key="2">
    <source>
        <dbReference type="ARBA" id="ARBA00008524"/>
    </source>
</evidence>
<dbReference type="Gene3D" id="2.130.10.10">
    <property type="entry name" value="YVTN repeat-like/Quinoprotein amine dehydrogenase"/>
    <property type="match status" value="1"/>
</dbReference>
<dbReference type="CDD" id="cd07562">
    <property type="entry name" value="Peptidase_S41_TRI"/>
    <property type="match status" value="1"/>
</dbReference>
<dbReference type="Pfam" id="PF26549">
    <property type="entry name" value="Tricorn_N"/>
    <property type="match status" value="1"/>
</dbReference>
<protein>
    <recommendedName>
        <fullName evidence="7">Tricorn protease homolog</fullName>
        <ecNumber evidence="7">3.4.21.-</ecNumber>
    </recommendedName>
</protein>
<feature type="active site" description="Charge relay system" evidence="8">
    <location>
        <position position="754"/>
    </location>
</feature>
<dbReference type="InterPro" id="IPR001478">
    <property type="entry name" value="PDZ"/>
</dbReference>
<comment type="similarity">
    <text evidence="2 7">Belongs to the peptidase S41B family.</text>
</comment>
<proteinExistence type="inferred from homology"/>
<dbReference type="RefSeq" id="WP_220202852.1">
    <property type="nucleotide sequence ID" value="NZ_BNJK01000001.1"/>
</dbReference>
<feature type="compositionally biased region" description="Basic and acidic residues" evidence="10">
    <location>
        <begin position="1072"/>
        <end position="1083"/>
    </location>
</feature>
<evidence type="ECO:0000256" key="3">
    <source>
        <dbReference type="ARBA" id="ARBA00022490"/>
    </source>
</evidence>
<evidence type="ECO:0000256" key="1">
    <source>
        <dbReference type="ARBA" id="ARBA00004496"/>
    </source>
</evidence>
<dbReference type="Gene3D" id="2.120.10.60">
    <property type="entry name" value="Tricorn protease N-terminal domain"/>
    <property type="match status" value="1"/>
</dbReference>
<keyword evidence="13" id="KW-1185">Reference proteome</keyword>
<dbReference type="InterPro" id="IPR015943">
    <property type="entry name" value="WD40/YVTN_repeat-like_dom_sf"/>
</dbReference>
<evidence type="ECO:0000256" key="7">
    <source>
        <dbReference type="PIRNR" id="PIRNR036421"/>
    </source>
</evidence>
<dbReference type="PANTHER" id="PTHR43253:SF1">
    <property type="entry name" value="TRICORN PROTEASE HOMOLOG 2-RELATED"/>
    <property type="match status" value="1"/>
</dbReference>
<sequence>MPSQGYVRFPHVFQDRIVFVAEDDLWLVSASGGRAERLTAGVGEVSSPRFSPDGQWLAFVGREEGPSEVYVMPANGEPARRLTYDAGDCRVLGWSQSGDEVLYASNAHQFSPRYYTISAVALGGGMPRELPLGQANAIAYGPQGGIVLGRNIRDMARWKRYRGGTVGHLWCDARGSGTFQRLLHVNGNVADPCWVGERIYFLSDYEGVGNLYSCTPAGEDVQRHTNHEDFYARSLASDGERLVYHAGAELYLYDPAVGETRQLSVELPSIRTQRNRKFVSARRYLDTYALHPQGHKLALTTRGKAFSLGNWEGPVLQHGELDGVRYRFLEWLNDGKRYVAVCDAPGQEALIIFDPEEAGEPKILSDIEFGRVSSLYVSPTDDVVALTNHRNELVVVDLENATTRVLDRSEAEPIRGVSWSPDGRWLAYGFGLPSRKAAIKLCEVESGQTHQITEPILYDVKPSFDPEGKYLYFLGYRIFKPTYDNLQFELGFPRGAKPYAIMLQRDTRSPFVPEPKSAEEKEKEKQEKEKGEEAKKEEGSEEEKKGEAQENGEKKNGEAKKPVVIDLEGIAERVVPFPVGEGRFLSVQGIKGKALYLSVPVESPANSTPGSRPEPRGIIDAYDFENYKSEQVLTGVSSFTISRDYKTLAYRSHERLRVLKAGEKPKADNGGHTKETGWVDLGRVKVSVSPPSEWRQMFAEAWRLQREQFWVENMSGIDWDAVYKQYAPLVERVASRSELSDLFWEVQGELGTSHAYEMGGEYRVRPHYHQGFLGVDWSYDAEHDRYRITHLVKGDPSENETTSPLLAPGLNVAVGDAVLSINGQRVSRERTPQELLVNQSGNEVQLTIEKADTQEIRTIVVKAVGGEWRARYREWVERQRQYVHTVSDGRVGYVHIPDMGVRGFGEFHRSYLTEYDYPALLVDVRWNSGGHVSSLLLEKLARRRIGYDFPRWGLPSPYPQESPRGPMVALTNEQAGSDGDIFSHGFKLLGLGPLIGKRTWGGVIGISPRHRLVDGTVTTQPEYSFWFKDVGWNIENYGTDPDIEVDVAPQDYANNIDPQLDRAIAEALKMIEERPALEPKPGERPYLGRSKKEE</sequence>
<dbReference type="PANTHER" id="PTHR43253">
    <property type="entry name" value="TRICORN PROTEASE HOMOLOG 2-RELATED"/>
    <property type="match status" value="1"/>
</dbReference>
<dbReference type="Pfam" id="PF03572">
    <property type="entry name" value="Peptidase_S41"/>
    <property type="match status" value="1"/>
</dbReference>
<keyword evidence="6 7" id="KW-0720">Serine protease</keyword>
<dbReference type="SUPFAM" id="SSF69304">
    <property type="entry name" value="Tricorn protease N-terminal domain"/>
    <property type="match status" value="1"/>
</dbReference>
<feature type="active site" description="Charge relay system" evidence="8">
    <location>
        <position position="1035"/>
    </location>
</feature>
<dbReference type="InterPro" id="IPR012393">
    <property type="entry name" value="Tricorn_protease"/>
</dbReference>
<dbReference type="Pfam" id="PF26550">
    <property type="entry name" value="Tricorn_2nd"/>
    <property type="match status" value="1"/>
</dbReference>
<reference evidence="12" key="1">
    <citation type="submission" date="2020-10" db="EMBL/GenBank/DDBJ databases">
        <title>Taxonomic study of unclassified bacteria belonging to the class Ktedonobacteria.</title>
        <authorList>
            <person name="Yabe S."/>
            <person name="Wang C.M."/>
            <person name="Zheng Y."/>
            <person name="Sakai Y."/>
            <person name="Cavaletti L."/>
            <person name="Monciardini P."/>
            <person name="Donadio S."/>
        </authorList>
    </citation>
    <scope>NUCLEOTIDE SEQUENCE</scope>
    <source>
        <strain evidence="12">ID150040</strain>
    </source>
</reference>
<evidence type="ECO:0000256" key="10">
    <source>
        <dbReference type="SAM" id="MobiDB-lite"/>
    </source>
</evidence>
<dbReference type="Gene3D" id="2.30.42.10">
    <property type="match status" value="1"/>
</dbReference>
<feature type="active site" description="Nucleophile" evidence="8">
    <location>
        <position position="977"/>
    </location>
</feature>
<keyword evidence="3 7" id="KW-0963">Cytoplasm</keyword>
<dbReference type="InterPro" id="IPR028204">
    <property type="entry name" value="Tricorn_C1"/>
</dbReference>
<evidence type="ECO:0000256" key="5">
    <source>
        <dbReference type="ARBA" id="ARBA00022801"/>
    </source>
</evidence>
<evidence type="ECO:0000256" key="4">
    <source>
        <dbReference type="ARBA" id="ARBA00022670"/>
    </source>
</evidence>
<evidence type="ECO:0000313" key="12">
    <source>
        <dbReference type="EMBL" id="GHO91989.1"/>
    </source>
</evidence>